<reference evidence="3" key="3">
    <citation type="submission" date="2015-06" db="UniProtKB">
        <authorList>
            <consortium name="EnsemblMetazoa"/>
        </authorList>
    </citation>
    <scope>IDENTIFICATION</scope>
</reference>
<dbReference type="PANTHER" id="PTHR12480:SF21">
    <property type="entry name" value="JMJC DOMAIN-CONTAINING PROTEIN 8"/>
    <property type="match status" value="1"/>
</dbReference>
<dbReference type="Proteomes" id="UP000015101">
    <property type="component" value="Unassembled WGS sequence"/>
</dbReference>
<dbReference type="STRING" id="6412.T1G4T3"/>
<dbReference type="GeneID" id="20216081"/>
<dbReference type="RefSeq" id="XP_009021022.1">
    <property type="nucleotide sequence ID" value="XM_009022774.1"/>
</dbReference>
<gene>
    <name evidence="3" type="primary">20216081</name>
    <name evidence="2" type="ORF">HELRODRAFT_82533</name>
</gene>
<dbReference type="CTD" id="20216081"/>
<dbReference type="EnsemblMetazoa" id="HelroT82533">
    <property type="protein sequence ID" value="HelroP82533"/>
    <property type="gene ID" value="HelroG82533"/>
</dbReference>
<dbReference type="PROSITE" id="PS51184">
    <property type="entry name" value="JMJC"/>
    <property type="match status" value="1"/>
</dbReference>
<dbReference type="OrthoDB" id="438164at2759"/>
<sequence length="232" mass="26709">VSKLIVHEGGCNVERLDSLSQEDFIENYAYKKPFIVKNSNDNTKFRKFSRRQTMLEQFGDKIVRLSTANTYSYGKKDVALKEYIEKILKPQGLQDRGNETFYWFGDNNHTEWSEVFAAYHPPPLHIPKMSPAFSYGLAGAGTGVPFHFHGPGFSEVIYGSKRWFLYPFEMTPEFDPNSTTLHWVVEKMPFLPDGMLPLDCTIKPGEALYFPDRWWHATLNVNTSVFISTFLG</sequence>
<dbReference type="EMBL" id="AMQM01005229">
    <property type="status" value="NOT_ANNOTATED_CDS"/>
    <property type="molecule type" value="Genomic_DNA"/>
</dbReference>
<dbReference type="SUPFAM" id="SSF51197">
    <property type="entry name" value="Clavaminate synthase-like"/>
    <property type="match status" value="1"/>
</dbReference>
<dbReference type="Pfam" id="PF13621">
    <property type="entry name" value="Cupin_8"/>
    <property type="match status" value="1"/>
</dbReference>
<protein>
    <recommendedName>
        <fullName evidence="1">JmjC domain-containing protein</fullName>
    </recommendedName>
</protein>
<dbReference type="InterPro" id="IPR050910">
    <property type="entry name" value="JMJD6_ArgDemeth/LysHydrox"/>
</dbReference>
<dbReference type="PANTHER" id="PTHR12480">
    <property type="entry name" value="ARGININE DEMETHYLASE AND LYSYL-HYDROXYLASE JMJD"/>
    <property type="match status" value="1"/>
</dbReference>
<dbReference type="HOGENOM" id="CLU_074983_0_0_1"/>
<name>T1G4T3_HELRO</name>
<dbReference type="GO" id="GO:0000987">
    <property type="term" value="F:cis-regulatory region sequence-specific DNA binding"/>
    <property type="evidence" value="ECO:0000318"/>
    <property type="project" value="GO_Central"/>
</dbReference>
<dbReference type="eggNOG" id="KOG2131">
    <property type="taxonomic scope" value="Eukaryota"/>
</dbReference>
<evidence type="ECO:0000313" key="3">
    <source>
        <dbReference type="EnsemblMetazoa" id="HelroP82533"/>
    </source>
</evidence>
<dbReference type="EMBL" id="KB096864">
    <property type="protein sequence ID" value="ESO00851.1"/>
    <property type="molecule type" value="Genomic_DNA"/>
</dbReference>
<dbReference type="AlphaFoldDB" id="T1G4T3"/>
<evidence type="ECO:0000259" key="1">
    <source>
        <dbReference type="PROSITE" id="PS51184"/>
    </source>
</evidence>
<evidence type="ECO:0000313" key="2">
    <source>
        <dbReference type="EMBL" id="ESO00851.1"/>
    </source>
</evidence>
<dbReference type="InParanoid" id="T1G4T3"/>
<proteinExistence type="predicted"/>
<organism evidence="3 4">
    <name type="scientific">Helobdella robusta</name>
    <name type="common">Californian leech</name>
    <dbReference type="NCBI Taxonomy" id="6412"/>
    <lineage>
        <taxon>Eukaryota</taxon>
        <taxon>Metazoa</taxon>
        <taxon>Spiralia</taxon>
        <taxon>Lophotrochozoa</taxon>
        <taxon>Annelida</taxon>
        <taxon>Clitellata</taxon>
        <taxon>Hirudinea</taxon>
        <taxon>Rhynchobdellida</taxon>
        <taxon>Glossiphoniidae</taxon>
        <taxon>Helobdella</taxon>
    </lineage>
</organism>
<dbReference type="KEGG" id="hro:HELRODRAFT_82533"/>
<reference evidence="4" key="1">
    <citation type="submission" date="2012-12" db="EMBL/GenBank/DDBJ databases">
        <authorList>
            <person name="Hellsten U."/>
            <person name="Grimwood J."/>
            <person name="Chapman J.A."/>
            <person name="Shapiro H."/>
            <person name="Aerts A."/>
            <person name="Otillar R.P."/>
            <person name="Terry A.Y."/>
            <person name="Boore J.L."/>
            <person name="Simakov O."/>
            <person name="Marletaz F."/>
            <person name="Cho S.-J."/>
            <person name="Edsinger-Gonzales E."/>
            <person name="Havlak P."/>
            <person name="Kuo D.-H."/>
            <person name="Larsson T."/>
            <person name="Lv J."/>
            <person name="Arendt D."/>
            <person name="Savage R."/>
            <person name="Osoegawa K."/>
            <person name="de Jong P."/>
            <person name="Lindberg D.R."/>
            <person name="Seaver E.C."/>
            <person name="Weisblat D.A."/>
            <person name="Putnam N.H."/>
            <person name="Grigoriev I.V."/>
            <person name="Rokhsar D.S."/>
        </authorList>
    </citation>
    <scope>NUCLEOTIDE SEQUENCE</scope>
</reference>
<evidence type="ECO:0000313" key="4">
    <source>
        <dbReference type="Proteomes" id="UP000015101"/>
    </source>
</evidence>
<dbReference type="InterPro" id="IPR003347">
    <property type="entry name" value="JmjC_dom"/>
</dbReference>
<keyword evidence="4" id="KW-1185">Reference proteome</keyword>
<accession>T1G4T3</accession>
<dbReference type="InterPro" id="IPR041667">
    <property type="entry name" value="Cupin_8"/>
</dbReference>
<feature type="domain" description="JmjC" evidence="1">
    <location>
        <begin position="109"/>
        <end position="232"/>
    </location>
</feature>
<dbReference type="Gene3D" id="2.60.120.650">
    <property type="entry name" value="Cupin"/>
    <property type="match status" value="1"/>
</dbReference>
<dbReference type="GO" id="GO:0005634">
    <property type="term" value="C:nucleus"/>
    <property type="evidence" value="ECO:0000318"/>
    <property type="project" value="GO_Central"/>
</dbReference>
<reference evidence="2 4" key="2">
    <citation type="journal article" date="2013" name="Nature">
        <title>Insights into bilaterian evolution from three spiralian genomes.</title>
        <authorList>
            <person name="Simakov O."/>
            <person name="Marletaz F."/>
            <person name="Cho S.J."/>
            <person name="Edsinger-Gonzales E."/>
            <person name="Havlak P."/>
            <person name="Hellsten U."/>
            <person name="Kuo D.H."/>
            <person name="Larsson T."/>
            <person name="Lv J."/>
            <person name="Arendt D."/>
            <person name="Savage R."/>
            <person name="Osoegawa K."/>
            <person name="de Jong P."/>
            <person name="Grimwood J."/>
            <person name="Chapman J.A."/>
            <person name="Shapiro H."/>
            <person name="Aerts A."/>
            <person name="Otillar R.P."/>
            <person name="Terry A.Y."/>
            <person name="Boore J.L."/>
            <person name="Grigoriev I.V."/>
            <person name="Lindberg D.R."/>
            <person name="Seaver E.C."/>
            <person name="Weisblat D.A."/>
            <person name="Putnam N.H."/>
            <person name="Rokhsar D.S."/>
        </authorList>
    </citation>
    <scope>NUCLEOTIDE SEQUENCE</scope>
</reference>
<dbReference type="OMA" id="KEPHFHP"/>